<proteinExistence type="predicted"/>
<dbReference type="Pfam" id="PF20181">
    <property type="entry name" value="DUF6544"/>
    <property type="match status" value="1"/>
</dbReference>
<dbReference type="Proteomes" id="UP001595698">
    <property type="component" value="Unassembled WGS sequence"/>
</dbReference>
<name>A0ABV8FB26_9ACTN</name>
<organism evidence="2 3">
    <name type="scientific">Streptosporangium jomthongense</name>
    <dbReference type="NCBI Taxonomy" id="1193683"/>
    <lineage>
        <taxon>Bacteria</taxon>
        <taxon>Bacillati</taxon>
        <taxon>Actinomycetota</taxon>
        <taxon>Actinomycetes</taxon>
        <taxon>Streptosporangiales</taxon>
        <taxon>Streptosporangiaceae</taxon>
        <taxon>Streptosporangium</taxon>
    </lineage>
</organism>
<gene>
    <name evidence="2" type="ORF">ACFOYY_30580</name>
</gene>
<evidence type="ECO:0000256" key="1">
    <source>
        <dbReference type="SAM" id="MobiDB-lite"/>
    </source>
</evidence>
<dbReference type="InterPro" id="IPR046674">
    <property type="entry name" value="DUF6544"/>
</dbReference>
<comment type="caution">
    <text evidence="2">The sequence shown here is derived from an EMBL/GenBank/DDBJ whole genome shotgun (WGS) entry which is preliminary data.</text>
</comment>
<reference evidence="3" key="1">
    <citation type="journal article" date="2019" name="Int. J. Syst. Evol. Microbiol.">
        <title>The Global Catalogue of Microorganisms (GCM) 10K type strain sequencing project: providing services to taxonomists for standard genome sequencing and annotation.</title>
        <authorList>
            <consortium name="The Broad Institute Genomics Platform"/>
            <consortium name="The Broad Institute Genome Sequencing Center for Infectious Disease"/>
            <person name="Wu L."/>
            <person name="Ma J."/>
        </authorList>
    </citation>
    <scope>NUCLEOTIDE SEQUENCE [LARGE SCALE GENOMIC DNA]</scope>
    <source>
        <strain evidence="3">TBRC 7912</strain>
    </source>
</reference>
<keyword evidence="3" id="KW-1185">Reference proteome</keyword>
<feature type="region of interest" description="Disordered" evidence="1">
    <location>
        <begin position="251"/>
        <end position="271"/>
    </location>
</feature>
<dbReference type="RefSeq" id="WP_386194406.1">
    <property type="nucleotide sequence ID" value="NZ_JBHSBC010000035.1"/>
</dbReference>
<evidence type="ECO:0000313" key="3">
    <source>
        <dbReference type="Proteomes" id="UP001595698"/>
    </source>
</evidence>
<dbReference type="EMBL" id="JBHSBC010000035">
    <property type="protein sequence ID" value="MFC3984517.1"/>
    <property type="molecule type" value="Genomic_DNA"/>
</dbReference>
<protein>
    <submittedName>
        <fullName evidence="2">DUF6544 family protein</fullName>
    </submittedName>
</protein>
<sequence length="271" mass="29701">MNRTQRSHLEAALLTRLPAPAAFTAAEVAELPAPVRRHLVGAIAPGTPLAMAVRLRMRGSIKIRRWLPFRARQILAPHRGFVWTARVAALITGSDHYAAGHGGMDWKVAGLVPLVHAEEGDVSRSAAQRAGAEACWAPTALLPRFGATWWADDDTHIGVSHSVDGETVRTCYELTADGRIRSFVFDRWGDPDNTGSWGWHPFGGEITAWATFGGVTVPSAGRVGWFFGTGRWAEGEFFRYRITDLAPITPERRGTSDRVDGPPERAEKDRS</sequence>
<evidence type="ECO:0000313" key="2">
    <source>
        <dbReference type="EMBL" id="MFC3984517.1"/>
    </source>
</evidence>
<accession>A0ABV8FB26</accession>